<dbReference type="GO" id="GO:0003723">
    <property type="term" value="F:RNA binding"/>
    <property type="evidence" value="ECO:0007669"/>
    <property type="project" value="InterPro"/>
</dbReference>
<feature type="region of interest" description="Disordered" evidence="3">
    <location>
        <begin position="1"/>
        <end position="39"/>
    </location>
</feature>
<dbReference type="InterPro" id="IPR012074">
    <property type="entry name" value="GAF_ANTAR"/>
</dbReference>
<dbReference type="SMART" id="SM00065">
    <property type="entry name" value="GAF"/>
    <property type="match status" value="1"/>
</dbReference>
<keyword evidence="1" id="KW-0805">Transcription regulation</keyword>
<evidence type="ECO:0000256" key="2">
    <source>
        <dbReference type="ARBA" id="ARBA00023163"/>
    </source>
</evidence>
<proteinExistence type="predicted"/>
<evidence type="ECO:0000256" key="3">
    <source>
        <dbReference type="SAM" id="MobiDB-lite"/>
    </source>
</evidence>
<sequence length="284" mass="29175">MPDAISGETPPGDSGPGPSHFVSSNVPDTSTPSTAAAASTESAVATRRAQDFGLATEVEALGQLPVDQMTLRDLLVQVATFAVRVIPGADGAGLTLSEAGLPDVIIKTTDFVEPIDTIQYGLGQGPCISAAAANTVMRSGSLRTDVRWPEFGPQAAALGVHSVLSLPLITDGKSLGAMNVYAHAPDSFDARAEMLGMSFAVPAAVTVRHAQILAQALRSAEHLQTAADAHACVAQAVGILRKRHRLSSEEGHSELARLAASASVELVDAARTVVEDAGQLPSAS</sequence>
<organism evidence="5 6">
    <name type="scientific">Nakamurella antarctica</name>
    <dbReference type="NCBI Taxonomy" id="1902245"/>
    <lineage>
        <taxon>Bacteria</taxon>
        <taxon>Bacillati</taxon>
        <taxon>Actinomycetota</taxon>
        <taxon>Actinomycetes</taxon>
        <taxon>Nakamurellales</taxon>
        <taxon>Nakamurellaceae</taxon>
        <taxon>Nakamurella</taxon>
    </lineage>
</organism>
<dbReference type="InterPro" id="IPR036388">
    <property type="entry name" value="WH-like_DNA-bd_sf"/>
</dbReference>
<feature type="domain" description="ANTAR" evidence="4">
    <location>
        <begin position="213"/>
        <end position="274"/>
    </location>
</feature>
<dbReference type="InterPro" id="IPR029016">
    <property type="entry name" value="GAF-like_dom_sf"/>
</dbReference>
<dbReference type="Gene3D" id="3.30.450.40">
    <property type="match status" value="1"/>
</dbReference>
<evidence type="ECO:0000313" key="5">
    <source>
        <dbReference type="EMBL" id="AZI57208.1"/>
    </source>
</evidence>
<dbReference type="InterPro" id="IPR003018">
    <property type="entry name" value="GAF"/>
</dbReference>
<reference evidence="5 6" key="1">
    <citation type="submission" date="2018-11" db="EMBL/GenBank/DDBJ databases">
        <authorList>
            <person name="Da X."/>
        </authorList>
    </citation>
    <scope>NUCLEOTIDE SEQUENCE [LARGE SCALE GENOMIC DNA]</scope>
    <source>
        <strain evidence="5 6">S14-144</strain>
    </source>
</reference>
<dbReference type="PIRSF" id="PIRSF036625">
    <property type="entry name" value="GAF_ANTAR"/>
    <property type="match status" value="1"/>
</dbReference>
<evidence type="ECO:0000256" key="1">
    <source>
        <dbReference type="ARBA" id="ARBA00023015"/>
    </source>
</evidence>
<keyword evidence="2" id="KW-0804">Transcription</keyword>
<dbReference type="AlphaFoldDB" id="A0A3G8ZJ27"/>
<evidence type="ECO:0000259" key="4">
    <source>
        <dbReference type="PROSITE" id="PS50921"/>
    </source>
</evidence>
<protein>
    <submittedName>
        <fullName evidence="5">ANTAR domain-containing protein</fullName>
    </submittedName>
</protein>
<dbReference type="PROSITE" id="PS50921">
    <property type="entry name" value="ANTAR"/>
    <property type="match status" value="1"/>
</dbReference>
<reference evidence="5 6" key="2">
    <citation type="submission" date="2018-12" db="EMBL/GenBank/DDBJ databases">
        <title>Nakamurella antarcticus sp. nov., isolated from Antarctica South Shetland Islands soil.</title>
        <authorList>
            <person name="Peng F."/>
        </authorList>
    </citation>
    <scope>NUCLEOTIDE SEQUENCE [LARGE SCALE GENOMIC DNA]</scope>
    <source>
        <strain evidence="5 6">S14-144</strain>
    </source>
</reference>
<dbReference type="SUPFAM" id="SSF55781">
    <property type="entry name" value="GAF domain-like"/>
    <property type="match status" value="1"/>
</dbReference>
<dbReference type="EMBL" id="CP034170">
    <property type="protein sequence ID" value="AZI57208.1"/>
    <property type="molecule type" value="Genomic_DNA"/>
</dbReference>
<dbReference type="Gene3D" id="1.10.10.10">
    <property type="entry name" value="Winged helix-like DNA-binding domain superfamily/Winged helix DNA-binding domain"/>
    <property type="match status" value="1"/>
</dbReference>
<keyword evidence="6" id="KW-1185">Reference proteome</keyword>
<evidence type="ECO:0000313" key="6">
    <source>
        <dbReference type="Proteomes" id="UP000268084"/>
    </source>
</evidence>
<dbReference type="InterPro" id="IPR005561">
    <property type="entry name" value="ANTAR"/>
</dbReference>
<dbReference type="SMART" id="SM01012">
    <property type="entry name" value="ANTAR"/>
    <property type="match status" value="1"/>
</dbReference>
<dbReference type="RefSeq" id="WP_124797893.1">
    <property type="nucleotide sequence ID" value="NZ_CP034170.1"/>
</dbReference>
<gene>
    <name evidence="5" type="ORF">EH165_02590</name>
</gene>
<name>A0A3G8ZJ27_9ACTN</name>
<dbReference type="Pfam" id="PF03861">
    <property type="entry name" value="ANTAR"/>
    <property type="match status" value="1"/>
</dbReference>
<accession>A0A3G8ZJ27</accession>
<dbReference type="Pfam" id="PF13185">
    <property type="entry name" value="GAF_2"/>
    <property type="match status" value="1"/>
</dbReference>
<dbReference type="KEGG" id="nak:EH165_02590"/>
<dbReference type="OrthoDB" id="4929862at2"/>
<dbReference type="Proteomes" id="UP000268084">
    <property type="component" value="Chromosome"/>
</dbReference>
<feature type="compositionally biased region" description="Low complexity" evidence="3">
    <location>
        <begin position="29"/>
        <end position="39"/>
    </location>
</feature>